<name>A0AA96FBG4_9MICO</name>
<dbReference type="AlphaFoldDB" id="A0AA96FBG4"/>
<proteinExistence type="predicted"/>
<dbReference type="Proteomes" id="UP001303408">
    <property type="component" value="Chromosome"/>
</dbReference>
<reference evidence="1" key="1">
    <citation type="submission" date="2023-09" db="EMBL/GenBank/DDBJ databases">
        <title>Demequina sp. a novel bacteria isolated from Capsicum annuum.</title>
        <authorList>
            <person name="Humaira Z."/>
            <person name="Lee J."/>
            <person name="Cho D."/>
        </authorList>
    </citation>
    <scope>NUCLEOTIDE SEQUENCE</scope>
    <source>
        <strain evidence="1">PMTSA13</strain>
    </source>
</reference>
<dbReference type="EMBL" id="CP134880">
    <property type="protein sequence ID" value="WNM26648.1"/>
    <property type="molecule type" value="Genomic_DNA"/>
</dbReference>
<dbReference type="InterPro" id="IPR046288">
    <property type="entry name" value="DUF6325"/>
</dbReference>
<accession>A0AA96FBG4</accession>
<evidence type="ECO:0000313" key="1">
    <source>
        <dbReference type="EMBL" id="WNM26648.1"/>
    </source>
</evidence>
<organism evidence="1">
    <name type="scientific">Demequina capsici</name>
    <dbReference type="NCBI Taxonomy" id="3075620"/>
    <lineage>
        <taxon>Bacteria</taxon>
        <taxon>Bacillati</taxon>
        <taxon>Actinomycetota</taxon>
        <taxon>Actinomycetes</taxon>
        <taxon>Micrococcales</taxon>
        <taxon>Demequinaceae</taxon>
        <taxon>Demequina</taxon>
    </lineage>
</organism>
<dbReference type="KEGG" id="dcp:RN607_10615"/>
<dbReference type="RefSeq" id="WP_313542526.1">
    <property type="nucleotide sequence ID" value="NZ_CP134880.1"/>
</dbReference>
<sequence>MGLGPIEVVVIGFGQDRFDGSILPELQRLVDSGTIRIVDAVLARKDADGAATVLEIDDATDDGLDALRALVSEIDGLISDDDVDELVEELAPGSAAAILCFEHTWVVPLRDAISAAGGRLLDTMRIPGPVADDVLAAVAALDNQD</sequence>
<gene>
    <name evidence="1" type="ORF">RN607_10615</name>
</gene>
<protein>
    <submittedName>
        <fullName evidence="1">DUF6325 family protein</fullName>
    </submittedName>
</protein>
<dbReference type="Pfam" id="PF19850">
    <property type="entry name" value="DUF6325"/>
    <property type="match status" value="1"/>
</dbReference>